<dbReference type="Proteomes" id="UP000609064">
    <property type="component" value="Unassembled WGS sequence"/>
</dbReference>
<dbReference type="InterPro" id="IPR050523">
    <property type="entry name" value="AKR_Detox_Biosynth"/>
</dbReference>
<dbReference type="RefSeq" id="WP_188767959.1">
    <property type="nucleotide sequence ID" value="NZ_BMKK01000007.1"/>
</dbReference>
<evidence type="ECO:0000259" key="1">
    <source>
        <dbReference type="Pfam" id="PF00248"/>
    </source>
</evidence>
<reference evidence="2" key="1">
    <citation type="journal article" date="2014" name="Int. J. Syst. Evol. Microbiol.">
        <title>Complete genome sequence of Corynebacterium casei LMG S-19264T (=DSM 44701T), isolated from a smear-ripened cheese.</title>
        <authorList>
            <consortium name="US DOE Joint Genome Institute (JGI-PGF)"/>
            <person name="Walter F."/>
            <person name="Albersmeier A."/>
            <person name="Kalinowski J."/>
            <person name="Ruckert C."/>
        </authorList>
    </citation>
    <scope>NUCLEOTIDE SEQUENCE</scope>
    <source>
        <strain evidence="2">CGMCC 1.15958</strain>
    </source>
</reference>
<name>A0A916YZI0_9BACT</name>
<dbReference type="InterPro" id="IPR036812">
    <property type="entry name" value="NAD(P)_OxRdtase_dom_sf"/>
</dbReference>
<reference evidence="2" key="2">
    <citation type="submission" date="2020-09" db="EMBL/GenBank/DDBJ databases">
        <authorList>
            <person name="Sun Q."/>
            <person name="Zhou Y."/>
        </authorList>
    </citation>
    <scope>NUCLEOTIDE SEQUENCE</scope>
    <source>
        <strain evidence="2">CGMCC 1.15958</strain>
    </source>
</reference>
<organism evidence="2 3">
    <name type="scientific">Emticicia aquatilis</name>
    <dbReference type="NCBI Taxonomy" id="1537369"/>
    <lineage>
        <taxon>Bacteria</taxon>
        <taxon>Pseudomonadati</taxon>
        <taxon>Bacteroidota</taxon>
        <taxon>Cytophagia</taxon>
        <taxon>Cytophagales</taxon>
        <taxon>Leadbetterellaceae</taxon>
        <taxon>Emticicia</taxon>
    </lineage>
</organism>
<evidence type="ECO:0000313" key="3">
    <source>
        <dbReference type="Proteomes" id="UP000609064"/>
    </source>
</evidence>
<dbReference type="PRINTS" id="PR00069">
    <property type="entry name" value="ALDKETRDTASE"/>
</dbReference>
<dbReference type="InterPro" id="IPR020471">
    <property type="entry name" value="AKR"/>
</dbReference>
<dbReference type="AlphaFoldDB" id="A0A916YZI0"/>
<dbReference type="InterPro" id="IPR023210">
    <property type="entry name" value="NADP_OxRdtase_dom"/>
</dbReference>
<feature type="domain" description="NADP-dependent oxidoreductase" evidence="1">
    <location>
        <begin position="17"/>
        <end position="285"/>
    </location>
</feature>
<dbReference type="PANTHER" id="PTHR43364:SF1">
    <property type="entry name" value="OXIDOREDUCTASE YDHF"/>
    <property type="match status" value="1"/>
</dbReference>
<dbReference type="PANTHER" id="PTHR43364">
    <property type="entry name" value="NADH-SPECIFIC METHYLGLYOXAL REDUCTASE-RELATED"/>
    <property type="match status" value="1"/>
</dbReference>
<sequence length="292" mass="32634">MKKVYLSDSGPKVSEAIYGFWRWENLGSQTTQKMEQIVNLCLELGINTFDHADIYGDFTIEEHFGKVIASKSFRREDIVLFSKCGIRKSDNGKGFYFDNSRDYIVESVDNSLKKLKTDYIDIFLLNQSDVLADPEQTAMALAEVVNSGKVNHIGVANFNVFQHKLLASYLTIPIVTNHIELNVMNTTAIEDGRVDFIKQSFSKPLAWAPLAGGEIFEGKEGKAAVLKAKLESISKKYDANIEQTAVAWLIQLGTLPIIGSLSETRIKNAASAAQIKLSQQDWYDIYQTTVTS</sequence>
<comment type="caution">
    <text evidence="2">The sequence shown here is derived from an EMBL/GenBank/DDBJ whole genome shotgun (WGS) entry which is preliminary data.</text>
</comment>
<proteinExistence type="predicted"/>
<keyword evidence="3" id="KW-1185">Reference proteome</keyword>
<dbReference type="SUPFAM" id="SSF51430">
    <property type="entry name" value="NAD(P)-linked oxidoreductase"/>
    <property type="match status" value="1"/>
</dbReference>
<dbReference type="Pfam" id="PF00248">
    <property type="entry name" value="Aldo_ket_red"/>
    <property type="match status" value="1"/>
</dbReference>
<accession>A0A916YZI0</accession>
<dbReference type="Gene3D" id="3.20.20.100">
    <property type="entry name" value="NADP-dependent oxidoreductase domain"/>
    <property type="match status" value="1"/>
</dbReference>
<evidence type="ECO:0000313" key="2">
    <source>
        <dbReference type="EMBL" id="GGD68735.1"/>
    </source>
</evidence>
<protein>
    <submittedName>
        <fullName evidence="2">Oxidoreductase</fullName>
    </submittedName>
</protein>
<gene>
    <name evidence="2" type="ORF">GCM10011514_36060</name>
</gene>
<dbReference type="GO" id="GO:0016491">
    <property type="term" value="F:oxidoreductase activity"/>
    <property type="evidence" value="ECO:0007669"/>
    <property type="project" value="InterPro"/>
</dbReference>
<dbReference type="GO" id="GO:0005829">
    <property type="term" value="C:cytosol"/>
    <property type="evidence" value="ECO:0007669"/>
    <property type="project" value="TreeGrafter"/>
</dbReference>
<dbReference type="EMBL" id="BMKK01000007">
    <property type="protein sequence ID" value="GGD68735.1"/>
    <property type="molecule type" value="Genomic_DNA"/>
</dbReference>